<evidence type="ECO:0008006" key="4">
    <source>
        <dbReference type="Google" id="ProtNLM"/>
    </source>
</evidence>
<dbReference type="InterPro" id="IPR013927">
    <property type="entry name" value="TF_Opi1_Ccg-8"/>
</dbReference>
<feature type="region of interest" description="Disordered" evidence="1">
    <location>
        <begin position="27"/>
        <end position="52"/>
    </location>
</feature>
<feature type="compositionally biased region" description="Polar residues" evidence="1">
    <location>
        <begin position="31"/>
        <end position="49"/>
    </location>
</feature>
<evidence type="ECO:0000313" key="3">
    <source>
        <dbReference type="Proteomes" id="UP000283895"/>
    </source>
</evidence>
<dbReference type="AlphaFoldDB" id="A0A423WEU8"/>
<dbReference type="EMBL" id="LKEA01000018">
    <property type="protein sequence ID" value="ROW01890.1"/>
    <property type="molecule type" value="Genomic_DNA"/>
</dbReference>
<dbReference type="GO" id="GO:0008654">
    <property type="term" value="P:phospholipid biosynthetic process"/>
    <property type="evidence" value="ECO:0007669"/>
    <property type="project" value="TreeGrafter"/>
</dbReference>
<protein>
    <recommendedName>
        <fullName evidence="4">Clock-controlled protein 8</fullName>
    </recommendedName>
</protein>
<dbReference type="GO" id="GO:0006357">
    <property type="term" value="P:regulation of transcription by RNA polymerase II"/>
    <property type="evidence" value="ECO:0007669"/>
    <property type="project" value="TreeGrafter"/>
</dbReference>
<feature type="region of interest" description="Disordered" evidence="1">
    <location>
        <begin position="438"/>
        <end position="484"/>
    </location>
</feature>
<gene>
    <name evidence="2" type="ORF">VMCG_05596</name>
</gene>
<feature type="region of interest" description="Disordered" evidence="1">
    <location>
        <begin position="122"/>
        <end position="169"/>
    </location>
</feature>
<feature type="region of interest" description="Disordered" evidence="1">
    <location>
        <begin position="370"/>
        <end position="398"/>
    </location>
</feature>
<dbReference type="OrthoDB" id="2441642at2759"/>
<feature type="compositionally biased region" description="Low complexity" evidence="1">
    <location>
        <begin position="376"/>
        <end position="389"/>
    </location>
</feature>
<dbReference type="Proteomes" id="UP000283895">
    <property type="component" value="Unassembled WGS sequence"/>
</dbReference>
<dbReference type="GO" id="GO:0005634">
    <property type="term" value="C:nucleus"/>
    <property type="evidence" value="ECO:0007669"/>
    <property type="project" value="TreeGrafter"/>
</dbReference>
<accession>A0A423WEU8</accession>
<dbReference type="GO" id="GO:0003714">
    <property type="term" value="F:transcription corepressor activity"/>
    <property type="evidence" value="ECO:0007669"/>
    <property type="project" value="InterPro"/>
</dbReference>
<dbReference type="GO" id="GO:0005783">
    <property type="term" value="C:endoplasmic reticulum"/>
    <property type="evidence" value="ECO:0007669"/>
    <property type="project" value="TreeGrafter"/>
</dbReference>
<organism evidence="2 3">
    <name type="scientific">Cytospora schulzeri</name>
    <dbReference type="NCBI Taxonomy" id="448051"/>
    <lineage>
        <taxon>Eukaryota</taxon>
        <taxon>Fungi</taxon>
        <taxon>Dikarya</taxon>
        <taxon>Ascomycota</taxon>
        <taxon>Pezizomycotina</taxon>
        <taxon>Sordariomycetes</taxon>
        <taxon>Sordariomycetidae</taxon>
        <taxon>Diaporthales</taxon>
        <taxon>Cytosporaceae</taxon>
        <taxon>Cytospora</taxon>
    </lineage>
</organism>
<sequence>MGGRASSVSLDDPDVRMAAEALGDLKADFVSSPQNRNTPMSNSPANNFGTPGPPEPLLSLVMTSGSLLAKPIEGTVSAYNTTKNFSPGFIKTPVDYIEGVVGSGLQMSGIEGGVRWFFRGKGRHQSSSDLEAGEKSYKRRKVDNRGGSASMSRREPSGMTPLINGLDAQGQMDPYGFTDKDHRRLSMSTIDTLPAYDDARSPAYTENATAGQNERMDQITPTGSRPSSTTPTAWQSRLIMSTSGLSIAMSDESLRSLKYCLSWLRWANEHIGRVISALKEALDKYGNYPNGSSSHEDQIMTGAGNTSGGHDDEQARRALGARIDALRADVLKTLQGVIETVSKYAGGALPDNARVLVRRHLTSLPQRFRLATQETNNANASQALSSSSSTEEGKEQEVREGAQRVLVLAKEGLDMMAQVSGVLDGTIVSAEEWCERLGRKKREDGGPQLPVQGELRQEEQQQPQQQAQTVPFAGVGVDGDVKMG</sequence>
<dbReference type="PANTHER" id="PTHR38406:SF1">
    <property type="entry name" value="TRANSCRIPTIONAL REPRESSOR OPI1"/>
    <property type="match status" value="1"/>
</dbReference>
<keyword evidence="3" id="KW-1185">Reference proteome</keyword>
<dbReference type="Pfam" id="PF08618">
    <property type="entry name" value="Opi1"/>
    <property type="match status" value="1"/>
</dbReference>
<evidence type="ECO:0000256" key="1">
    <source>
        <dbReference type="SAM" id="MobiDB-lite"/>
    </source>
</evidence>
<reference evidence="2 3" key="1">
    <citation type="submission" date="2015-09" db="EMBL/GenBank/DDBJ databases">
        <title>Host preference determinants of Valsa canker pathogens revealed by comparative genomics.</title>
        <authorList>
            <person name="Yin Z."/>
            <person name="Huang L."/>
        </authorList>
    </citation>
    <scope>NUCLEOTIDE SEQUENCE [LARGE SCALE GENOMIC DNA]</scope>
    <source>
        <strain evidence="2 3">03-1</strain>
    </source>
</reference>
<evidence type="ECO:0000313" key="2">
    <source>
        <dbReference type="EMBL" id="ROW01890.1"/>
    </source>
</evidence>
<dbReference type="PANTHER" id="PTHR38406">
    <property type="entry name" value="TRANSCRIPTIONAL REPRESSOR OPI1"/>
    <property type="match status" value="1"/>
</dbReference>
<dbReference type="GO" id="GO:0030968">
    <property type="term" value="P:endoplasmic reticulum unfolded protein response"/>
    <property type="evidence" value="ECO:0007669"/>
    <property type="project" value="TreeGrafter"/>
</dbReference>
<proteinExistence type="predicted"/>
<comment type="caution">
    <text evidence="2">The sequence shown here is derived from an EMBL/GenBank/DDBJ whole genome shotgun (WGS) entry which is preliminary data.</text>
</comment>
<name>A0A423WEU8_9PEZI</name>
<dbReference type="STRING" id="356882.A0A423WEU8"/>